<organism evidence="1 2">
    <name type="scientific">Thalassococcus profundi</name>
    <dbReference type="NCBI Taxonomy" id="2282382"/>
    <lineage>
        <taxon>Bacteria</taxon>
        <taxon>Pseudomonadati</taxon>
        <taxon>Pseudomonadota</taxon>
        <taxon>Alphaproteobacteria</taxon>
        <taxon>Rhodobacterales</taxon>
        <taxon>Roseobacteraceae</taxon>
        <taxon>Thalassococcus</taxon>
    </lineage>
</organism>
<name>A0A369TN86_9RHOB</name>
<gene>
    <name evidence="1" type="ORF">DU478_07115</name>
</gene>
<dbReference type="AlphaFoldDB" id="A0A369TN86"/>
<keyword evidence="1" id="KW-0540">Nuclease</keyword>
<dbReference type="EMBL" id="QPMK01000004">
    <property type="protein sequence ID" value="RDD66718.1"/>
    <property type="molecule type" value="Genomic_DNA"/>
</dbReference>
<proteinExistence type="predicted"/>
<keyword evidence="1" id="KW-0255">Endonuclease</keyword>
<dbReference type="InterPro" id="IPR003615">
    <property type="entry name" value="HNH_nuc"/>
</dbReference>
<accession>A0A369TN86</accession>
<evidence type="ECO:0000313" key="1">
    <source>
        <dbReference type="EMBL" id="RDD66718.1"/>
    </source>
</evidence>
<dbReference type="GO" id="GO:0004519">
    <property type="term" value="F:endonuclease activity"/>
    <property type="evidence" value="ECO:0007669"/>
    <property type="project" value="UniProtKB-KW"/>
</dbReference>
<protein>
    <submittedName>
        <fullName evidence="1">HNH endonuclease</fullName>
    </submittedName>
</protein>
<dbReference type="Proteomes" id="UP000253977">
    <property type="component" value="Unassembled WGS sequence"/>
</dbReference>
<keyword evidence="2" id="KW-1185">Reference proteome</keyword>
<reference evidence="1 2" key="1">
    <citation type="submission" date="2018-07" db="EMBL/GenBank/DDBJ databases">
        <title>Thalassococcus profundi sp. nov., a marine bacterium isolated from deep seawater of Okinawa Trough.</title>
        <authorList>
            <person name="Yu M."/>
        </authorList>
    </citation>
    <scope>NUCLEOTIDE SEQUENCE [LARGE SCALE GENOMIC DNA]</scope>
    <source>
        <strain evidence="1 2">WRAS1</strain>
    </source>
</reference>
<sequence>MWSWDQGRLDYFQFDNLKKIARFALGHDIRAEDHDALVAAVGLPFSPKQADYKPWRNYARTFKSMGLVYQRGSVAEPTEIAKLLADDGSITTDEYFHFLAEYTSSPSPALQGWDSSADLRYPLLFSLKYLLAKAAKGLDQTTLSEIGSAYDASSFTGEEDAANFEALVVSTTDSGKISRQPAESLRVLAQISYLSLSGNVISVSLSRDDARDVFDQLSALPGAPLGDGNEEIKRRTDQFVAATAEFELDYLSSAISDVEDAGFASGTSFAEGAKSRKTHLVIERNGKIREAYFKANSSAACDFCGMDTGASYPWTNRILDVHHLLPLCSGARTSKQGTLLDDLVAVCPTCHRGVHRYYDKWLKDRGQKDFIDASEAKAVYDKAKQEYGAA</sequence>
<dbReference type="CDD" id="cd00085">
    <property type="entry name" value="HNHc"/>
    <property type="match status" value="1"/>
</dbReference>
<dbReference type="OrthoDB" id="9802640at2"/>
<dbReference type="RefSeq" id="WP_114510264.1">
    <property type="nucleotide sequence ID" value="NZ_QPMK01000004.1"/>
</dbReference>
<evidence type="ECO:0000313" key="2">
    <source>
        <dbReference type="Proteomes" id="UP000253977"/>
    </source>
</evidence>
<keyword evidence="1" id="KW-0378">Hydrolase</keyword>
<comment type="caution">
    <text evidence="1">The sequence shown here is derived from an EMBL/GenBank/DDBJ whole genome shotgun (WGS) entry which is preliminary data.</text>
</comment>